<organism evidence="12 13">
    <name type="scientific">Nocardioides oleivorans</name>
    <dbReference type="NCBI Taxonomy" id="273676"/>
    <lineage>
        <taxon>Bacteria</taxon>
        <taxon>Bacillati</taxon>
        <taxon>Actinomycetota</taxon>
        <taxon>Actinomycetes</taxon>
        <taxon>Propionibacteriales</taxon>
        <taxon>Nocardioidaceae</taxon>
        <taxon>Nocardioides</taxon>
    </lineage>
</organism>
<evidence type="ECO:0000256" key="8">
    <source>
        <dbReference type="RuleBase" id="RU366073"/>
    </source>
</evidence>
<feature type="active site" description="Proton donor" evidence="7">
    <location>
        <position position="261"/>
    </location>
</feature>
<dbReference type="Pfam" id="PF20242">
    <property type="entry name" value="Emfourin"/>
    <property type="match status" value="1"/>
</dbReference>
<evidence type="ECO:0000313" key="12">
    <source>
        <dbReference type="EMBL" id="RYB94659.1"/>
    </source>
</evidence>
<evidence type="ECO:0000256" key="1">
    <source>
        <dbReference type="ARBA" id="ARBA00009388"/>
    </source>
</evidence>
<dbReference type="GO" id="GO:0046872">
    <property type="term" value="F:metal ion binding"/>
    <property type="evidence" value="ECO:0007669"/>
    <property type="project" value="UniProtKB-UniRule"/>
</dbReference>
<evidence type="ECO:0000256" key="9">
    <source>
        <dbReference type="SAM" id="MobiDB-lite"/>
    </source>
</evidence>
<dbReference type="InterPro" id="IPR001570">
    <property type="entry name" value="Peptidase_M4_C_domain"/>
</dbReference>
<evidence type="ECO:0000256" key="4">
    <source>
        <dbReference type="ARBA" id="ARBA00022801"/>
    </source>
</evidence>
<dbReference type="InterPro" id="IPR023612">
    <property type="entry name" value="Peptidase_M4"/>
</dbReference>
<evidence type="ECO:0000259" key="10">
    <source>
        <dbReference type="Pfam" id="PF01447"/>
    </source>
</evidence>
<dbReference type="Pfam" id="PF02868">
    <property type="entry name" value="Peptidase_M4_C"/>
    <property type="match status" value="1"/>
</dbReference>
<protein>
    <recommendedName>
        <fullName evidence="8">Neutral metalloproteinase</fullName>
        <ecNumber evidence="8">3.4.24.-</ecNumber>
    </recommendedName>
</protein>
<comment type="function">
    <text evidence="8">Extracellular zinc metalloprotease.</text>
</comment>
<accession>A0A4Q2S2V9</accession>
<feature type="region of interest" description="Disordered" evidence="9">
    <location>
        <begin position="44"/>
        <end position="82"/>
    </location>
</feature>
<keyword evidence="2 8" id="KW-0645">Protease</keyword>
<name>A0A4Q2S2V9_9ACTN</name>
<evidence type="ECO:0000256" key="5">
    <source>
        <dbReference type="ARBA" id="ARBA00022833"/>
    </source>
</evidence>
<reference evidence="12 13" key="1">
    <citation type="submission" date="2019-01" db="EMBL/GenBank/DDBJ databases">
        <title>Novel species of Nocardioides.</title>
        <authorList>
            <person name="Liu Q."/>
            <person name="Xin Y.-H."/>
        </authorList>
    </citation>
    <scope>NUCLEOTIDE SEQUENCE [LARGE SCALE GENOMIC DNA]</scope>
    <source>
        <strain evidence="12 13">CGMCC 4.6882</strain>
    </source>
</reference>
<evidence type="ECO:0000256" key="7">
    <source>
        <dbReference type="PIRSR" id="PIRSR623612-1"/>
    </source>
</evidence>
<comment type="similarity">
    <text evidence="1 8">Belongs to the peptidase M4 family.</text>
</comment>
<evidence type="ECO:0000259" key="11">
    <source>
        <dbReference type="Pfam" id="PF02868"/>
    </source>
</evidence>
<dbReference type="InterPro" id="IPR049457">
    <property type="entry name" value="Emfourin"/>
</dbReference>
<dbReference type="EMBL" id="SDWT01000001">
    <property type="protein sequence ID" value="RYB94659.1"/>
    <property type="molecule type" value="Genomic_DNA"/>
</dbReference>
<comment type="cofactor">
    <cofactor evidence="8">
        <name>Zn(2+)</name>
        <dbReference type="ChEBI" id="CHEBI:29105"/>
    </cofactor>
</comment>
<dbReference type="InterPro" id="IPR052759">
    <property type="entry name" value="Metalloprotease_M4"/>
</dbReference>
<gene>
    <name evidence="12" type="ORF">EUA93_10080</name>
</gene>
<evidence type="ECO:0000256" key="6">
    <source>
        <dbReference type="ARBA" id="ARBA00023049"/>
    </source>
</evidence>
<evidence type="ECO:0000313" key="13">
    <source>
        <dbReference type="Proteomes" id="UP000294071"/>
    </source>
</evidence>
<feature type="domain" description="Peptidase M4 C-terminal" evidence="11">
    <location>
        <begin position="170"/>
        <end position="332"/>
    </location>
</feature>
<dbReference type="RefSeq" id="WP_129400007.1">
    <property type="nucleotide sequence ID" value="NZ_SDWT01000001.1"/>
</dbReference>
<dbReference type="PRINTS" id="PR00730">
    <property type="entry name" value="THERMOLYSIN"/>
</dbReference>
<dbReference type="OrthoDB" id="291295at2"/>
<dbReference type="AlphaFoldDB" id="A0A4Q2S2V9"/>
<dbReference type="Gene3D" id="1.10.390.10">
    <property type="entry name" value="Neutral Protease Domain 2"/>
    <property type="match status" value="1"/>
</dbReference>
<sequence length="438" mass="45801">MAPRTPHPHCTFIPPWLAERIDGPDAAARDEELRARRGATALPPWAVASTAAPGDPDWTVHDAGSTTDLPGTPVRSAGESDTGDLAVDEAAAGITATLEMYADDLGRDSHDGAGATVTVTVHYGTAYDNAFWDGTQLVFGDGDGRVFERFTKPVDVLAHEFTHAVVEHTAGLVYQGQPGALNESVADVFASCLKQRVLGQQAAEGDWLIGEGIFKPAVLARALRDMAAPGTAYDDPDLGKDPQVGHMDDYIETEDDNGGVHLNSGIPNKAFQLAAVAVGGTAIVGAGRIWYDALVGDDVPPGADFATFAAATVAVAGEHADAVRGAWQQVGVEVGVSTTAPPVPTGQPAGRLRVERSGGFAGRTESAEVDLDSAGDDEIRGLVTEAVLGSATQATPPKPDMFVYTFFLDGHAPVRVPEQLLSASQSELARRILRAHES</sequence>
<comment type="subcellular location">
    <subcellularLocation>
        <location evidence="8">Secreted</location>
    </subcellularLocation>
</comment>
<dbReference type="Proteomes" id="UP000294071">
    <property type="component" value="Unassembled WGS sequence"/>
</dbReference>
<keyword evidence="4 8" id="KW-0378">Hydrolase</keyword>
<dbReference type="PANTHER" id="PTHR43579:SF1">
    <property type="entry name" value="NEUTRAL METALLOPROTEINASE"/>
    <property type="match status" value="1"/>
</dbReference>
<proteinExistence type="inferred from homology"/>
<dbReference type="CDD" id="cd09597">
    <property type="entry name" value="M4_TLP"/>
    <property type="match status" value="1"/>
</dbReference>
<comment type="caution">
    <text evidence="12">The sequence shown here is derived from an EMBL/GenBank/DDBJ whole genome shotgun (WGS) entry which is preliminary data.</text>
</comment>
<feature type="domain" description="Peptidase M4" evidence="10">
    <location>
        <begin position="85"/>
        <end position="167"/>
    </location>
</feature>
<dbReference type="InterPro" id="IPR027268">
    <property type="entry name" value="Peptidase_M4/M1_CTD_sf"/>
</dbReference>
<keyword evidence="13" id="KW-1185">Reference proteome</keyword>
<dbReference type="GO" id="GO:0006508">
    <property type="term" value="P:proteolysis"/>
    <property type="evidence" value="ECO:0007669"/>
    <property type="project" value="UniProtKB-KW"/>
</dbReference>
<dbReference type="Gene3D" id="3.10.170.10">
    <property type="match status" value="1"/>
</dbReference>
<keyword evidence="3" id="KW-0479">Metal-binding</keyword>
<evidence type="ECO:0000256" key="3">
    <source>
        <dbReference type="ARBA" id="ARBA00022723"/>
    </source>
</evidence>
<dbReference type="InterPro" id="IPR013856">
    <property type="entry name" value="Peptidase_M4_domain"/>
</dbReference>
<feature type="active site" evidence="7">
    <location>
        <position position="160"/>
    </location>
</feature>
<evidence type="ECO:0000256" key="2">
    <source>
        <dbReference type="ARBA" id="ARBA00022670"/>
    </source>
</evidence>
<keyword evidence="6 8" id="KW-0482">Metalloprotease</keyword>
<keyword evidence="8" id="KW-0964">Secreted</keyword>
<dbReference type="EC" id="3.4.24.-" evidence="8"/>
<dbReference type="GO" id="GO:0004222">
    <property type="term" value="F:metalloendopeptidase activity"/>
    <property type="evidence" value="ECO:0007669"/>
    <property type="project" value="UniProtKB-UniRule"/>
</dbReference>
<dbReference type="GO" id="GO:0005576">
    <property type="term" value="C:extracellular region"/>
    <property type="evidence" value="ECO:0007669"/>
    <property type="project" value="UniProtKB-SubCell"/>
</dbReference>
<dbReference type="SUPFAM" id="SSF55486">
    <property type="entry name" value="Metalloproteases ('zincins'), catalytic domain"/>
    <property type="match status" value="1"/>
</dbReference>
<keyword evidence="5 8" id="KW-0862">Zinc</keyword>
<dbReference type="PANTHER" id="PTHR43579">
    <property type="match status" value="1"/>
</dbReference>
<dbReference type="Pfam" id="PF01447">
    <property type="entry name" value="Peptidase_M4"/>
    <property type="match status" value="1"/>
</dbReference>